<dbReference type="Pfam" id="PF01693">
    <property type="entry name" value="Cauli_VI"/>
    <property type="match status" value="1"/>
</dbReference>
<accession>A0A0W0G177</accession>
<feature type="domain" description="Ribonuclease H1 N-terminal" evidence="1">
    <location>
        <begin position="136"/>
        <end position="186"/>
    </location>
</feature>
<dbReference type="Proteomes" id="UP000054988">
    <property type="component" value="Unassembled WGS sequence"/>
</dbReference>
<protein>
    <recommendedName>
        <fullName evidence="1">Ribonuclease H1 N-terminal domain-containing protein</fullName>
    </recommendedName>
</protein>
<name>A0A0W0G177_MONRR</name>
<gene>
    <name evidence="2" type="ORF">WG66_5154</name>
</gene>
<proteinExistence type="predicted"/>
<evidence type="ECO:0000313" key="2">
    <source>
        <dbReference type="EMBL" id="KTB42264.1"/>
    </source>
</evidence>
<dbReference type="AlphaFoldDB" id="A0A0W0G177"/>
<dbReference type="InterPro" id="IPR011320">
    <property type="entry name" value="RNase_H1_N"/>
</dbReference>
<comment type="caution">
    <text evidence="2">The sequence shown here is derived from an EMBL/GenBank/DDBJ whole genome shotgun (WGS) entry which is preliminary data.</text>
</comment>
<evidence type="ECO:0000313" key="3">
    <source>
        <dbReference type="Proteomes" id="UP000054988"/>
    </source>
</evidence>
<dbReference type="EMBL" id="LATX01001363">
    <property type="protein sequence ID" value="KTB42264.1"/>
    <property type="molecule type" value="Genomic_DNA"/>
</dbReference>
<sequence length="214" mass="23341">MSKSMALQDGFQVHEDLLLSQKGLAEKEAKQQAVEQALALADEELSVSMAEVSKVFGSEQQLHVWTKATKGTPSKALASQLCTPVSTKPGIPLYEDDSDEDLGISLFCTSPPSLVQVKKPLDSPSIHSGKTGNYSAYTVYSGINQEHGVFYTWLPTRMLQSASDIVSNYESAVYKGFSNIDLAQQFYEECKATVSQSIKPGVYRHKHVMSVGLG</sequence>
<reference evidence="2 3" key="1">
    <citation type="submission" date="2015-12" db="EMBL/GenBank/DDBJ databases">
        <title>Draft genome sequence of Moniliophthora roreri, the causal agent of frosty pod rot of cacao.</title>
        <authorList>
            <person name="Aime M.C."/>
            <person name="Diaz-Valderrama J.R."/>
            <person name="Kijpornyongpan T."/>
            <person name="Phillips-Mora W."/>
        </authorList>
    </citation>
    <scope>NUCLEOTIDE SEQUENCE [LARGE SCALE GENOMIC DNA]</scope>
    <source>
        <strain evidence="2 3">MCA 2952</strain>
    </source>
</reference>
<evidence type="ECO:0000259" key="1">
    <source>
        <dbReference type="Pfam" id="PF01693"/>
    </source>
</evidence>
<organism evidence="2 3">
    <name type="scientific">Moniliophthora roreri</name>
    <name type="common">Frosty pod rot fungus</name>
    <name type="synonym">Monilia roreri</name>
    <dbReference type="NCBI Taxonomy" id="221103"/>
    <lineage>
        <taxon>Eukaryota</taxon>
        <taxon>Fungi</taxon>
        <taxon>Dikarya</taxon>
        <taxon>Basidiomycota</taxon>
        <taxon>Agaricomycotina</taxon>
        <taxon>Agaricomycetes</taxon>
        <taxon>Agaricomycetidae</taxon>
        <taxon>Agaricales</taxon>
        <taxon>Marasmiineae</taxon>
        <taxon>Marasmiaceae</taxon>
        <taxon>Moniliophthora</taxon>
    </lineage>
</organism>